<feature type="compositionally biased region" description="Acidic residues" evidence="2">
    <location>
        <begin position="109"/>
        <end position="124"/>
    </location>
</feature>
<dbReference type="EMBL" id="HBIJ01007073">
    <property type="protein sequence ID" value="CAE0364234.1"/>
    <property type="molecule type" value="Transcribed_RNA"/>
</dbReference>
<feature type="compositionally biased region" description="Polar residues" evidence="2">
    <location>
        <begin position="497"/>
        <end position="526"/>
    </location>
</feature>
<proteinExistence type="predicted"/>
<feature type="compositionally biased region" description="Low complexity" evidence="2">
    <location>
        <begin position="429"/>
        <end position="440"/>
    </location>
</feature>
<evidence type="ECO:0000256" key="2">
    <source>
        <dbReference type="SAM" id="MobiDB-lite"/>
    </source>
</evidence>
<feature type="coiled-coil region" evidence="1">
    <location>
        <begin position="356"/>
        <end position="383"/>
    </location>
</feature>
<gene>
    <name evidence="3" type="ORF">ALAG00032_LOCUS4975</name>
</gene>
<name>A0A7S3NJD4_9STRA</name>
<reference evidence="3" key="1">
    <citation type="submission" date="2021-01" db="EMBL/GenBank/DDBJ databases">
        <authorList>
            <person name="Corre E."/>
            <person name="Pelletier E."/>
            <person name="Niang G."/>
            <person name="Scheremetjew M."/>
            <person name="Finn R."/>
            <person name="Kale V."/>
            <person name="Holt S."/>
            <person name="Cochrane G."/>
            <person name="Meng A."/>
            <person name="Brown T."/>
            <person name="Cohen L."/>
        </authorList>
    </citation>
    <scope>NUCLEOTIDE SEQUENCE</scope>
    <source>
        <strain evidence="3">CCMP1510</strain>
    </source>
</reference>
<keyword evidence="1" id="KW-0175">Coiled coil</keyword>
<evidence type="ECO:0000313" key="3">
    <source>
        <dbReference type="EMBL" id="CAE0364234.1"/>
    </source>
</evidence>
<feature type="coiled-coil region" evidence="1">
    <location>
        <begin position="3"/>
        <end position="37"/>
    </location>
</feature>
<evidence type="ECO:0000256" key="1">
    <source>
        <dbReference type="SAM" id="Coils"/>
    </source>
</evidence>
<feature type="compositionally biased region" description="Basic and acidic residues" evidence="2">
    <location>
        <begin position="144"/>
        <end position="158"/>
    </location>
</feature>
<accession>A0A7S3NJD4</accession>
<sequence length="542" mass="61239">MDKAKFDVERDTLLNELQRVTEEEVAVQMELDRVRSEAKKAREVETILEQSWSEIEEDTKSPTDSVDEVLAMVDEALTEIQTCQKSSKDQVEQMMQSLYNGERKNCSSDNDDETDLSEEKEEEDPVARERLRRLLSGGDDDDDLLGRDNKKDISEENQKAGMMISQQESNESRLSWLREQLTRYKRLESDLESREWSIGEAWVPMADGQPWAYLALSTRVEEAYEWAAWSVWTKWSTKLEHLPKELKNLYANLTDKDEERFLTNENGTRLIPITTISDEEYISVEPWRPVGSWEYADSVDAFALGLGLVNTPGTRRALGWPLRTLRRRKWATELARHKVRGLGPLAAQVFRLHAHILQQEALCTKLSQEYQRVQAELDSIDEAASLAHVLQAELLVKTQELEEINKHIKQINLLLAASGCTNTRSNEDSLPSSPSSSLSPITTNSPITMIPPPASTPSPRQEEAKHNTPVVPLHLTSSTPVIRDNNAPPQRSGIDGGNNSKSSSSPHPVIVITTTRSRSSNQQQEMPMQKDVPPILASSVSF</sequence>
<feature type="region of interest" description="Disordered" evidence="2">
    <location>
        <begin position="422"/>
        <end position="542"/>
    </location>
</feature>
<protein>
    <submittedName>
        <fullName evidence="3">Uncharacterized protein</fullName>
    </submittedName>
</protein>
<dbReference type="AlphaFoldDB" id="A0A7S3NJD4"/>
<organism evidence="3">
    <name type="scientific">Aureoumbra lagunensis</name>
    <dbReference type="NCBI Taxonomy" id="44058"/>
    <lineage>
        <taxon>Eukaryota</taxon>
        <taxon>Sar</taxon>
        <taxon>Stramenopiles</taxon>
        <taxon>Ochrophyta</taxon>
        <taxon>Pelagophyceae</taxon>
        <taxon>Pelagomonadales</taxon>
        <taxon>Aureoumbra</taxon>
    </lineage>
</organism>
<feature type="region of interest" description="Disordered" evidence="2">
    <location>
        <begin position="99"/>
        <end position="166"/>
    </location>
</feature>